<protein>
    <recommendedName>
        <fullName evidence="1">F-box domain-containing protein</fullName>
    </recommendedName>
</protein>
<dbReference type="PANTHER" id="PTHR31900">
    <property type="entry name" value="F-BOX/RNI SUPERFAMILY PROTEIN-RELATED"/>
    <property type="match status" value="1"/>
</dbReference>
<dbReference type="Pfam" id="PF08387">
    <property type="entry name" value="FBD"/>
    <property type="match status" value="2"/>
</dbReference>
<organism evidence="2">
    <name type="scientific">Fagus sylvatica</name>
    <name type="common">Beechnut</name>
    <dbReference type="NCBI Taxonomy" id="28930"/>
    <lineage>
        <taxon>Eukaryota</taxon>
        <taxon>Viridiplantae</taxon>
        <taxon>Streptophyta</taxon>
        <taxon>Embryophyta</taxon>
        <taxon>Tracheophyta</taxon>
        <taxon>Spermatophyta</taxon>
        <taxon>Magnoliopsida</taxon>
        <taxon>eudicotyledons</taxon>
        <taxon>Gunneridae</taxon>
        <taxon>Pentapetalae</taxon>
        <taxon>rosids</taxon>
        <taxon>fabids</taxon>
        <taxon>Fagales</taxon>
        <taxon>Fagaceae</taxon>
        <taxon>Fagus</taxon>
    </lineage>
</organism>
<reference evidence="2" key="1">
    <citation type="submission" date="2018-02" db="EMBL/GenBank/DDBJ databases">
        <authorList>
            <person name="Cohen D.B."/>
            <person name="Kent A.D."/>
        </authorList>
    </citation>
    <scope>NUCLEOTIDE SEQUENCE</scope>
</reference>
<dbReference type="Pfam" id="PF24758">
    <property type="entry name" value="LRR_At5g56370"/>
    <property type="match status" value="1"/>
</dbReference>
<dbReference type="Gene3D" id="3.80.10.10">
    <property type="entry name" value="Ribonuclease Inhibitor"/>
    <property type="match status" value="1"/>
</dbReference>
<dbReference type="InterPro" id="IPR053781">
    <property type="entry name" value="F-box_AtFBL13-like"/>
</dbReference>
<dbReference type="EMBL" id="OIVN01006193">
    <property type="protein sequence ID" value="SPD27445.1"/>
    <property type="molecule type" value="Genomic_DNA"/>
</dbReference>
<name>A0A2N9ISU5_FAGSY</name>
<dbReference type="SUPFAM" id="SSF52047">
    <property type="entry name" value="RNI-like"/>
    <property type="match status" value="1"/>
</dbReference>
<dbReference type="InterPro" id="IPR050232">
    <property type="entry name" value="FBL13/AtMIF1-like"/>
</dbReference>
<dbReference type="SMART" id="SM00256">
    <property type="entry name" value="FBOX"/>
    <property type="match status" value="2"/>
</dbReference>
<evidence type="ECO:0000259" key="1">
    <source>
        <dbReference type="PROSITE" id="PS50181"/>
    </source>
</evidence>
<accession>A0A2N9ISU5</accession>
<dbReference type="Pfam" id="PF00646">
    <property type="entry name" value="F-box"/>
    <property type="match status" value="2"/>
</dbReference>
<dbReference type="Gene3D" id="1.20.1280.50">
    <property type="match status" value="2"/>
</dbReference>
<dbReference type="AlphaFoldDB" id="A0A2N9ISU5"/>
<dbReference type="InterPro" id="IPR055411">
    <property type="entry name" value="LRR_FXL15/At3g58940/PEG3-like"/>
</dbReference>
<dbReference type="InterPro" id="IPR001810">
    <property type="entry name" value="F-box_dom"/>
</dbReference>
<dbReference type="InterPro" id="IPR036047">
    <property type="entry name" value="F-box-like_dom_sf"/>
</dbReference>
<dbReference type="SUPFAM" id="SSF81383">
    <property type="entry name" value="F-box domain"/>
    <property type="match status" value="2"/>
</dbReference>
<dbReference type="PROSITE" id="PS50181">
    <property type="entry name" value="FBOX"/>
    <property type="match status" value="2"/>
</dbReference>
<dbReference type="InterPro" id="IPR006566">
    <property type="entry name" value="FBD"/>
</dbReference>
<sequence>MLKVGRLSDKWSSDKDIDRISKLPDSILQHILRFLSTEEAVRTSILSKRWEPLWMSITSTIFSMPCEMIFKRDLFMNFVERVLLLRNSSDLKYFALLCDVLNDASRINAWILYALKHNVRKLFLALCGLQEPHLFPPCLFSCDSLEHLSVEMSLLTRKMGRVLKLPYSIRLSSLKSLYLKHVTFENDCSMQRLFSSCPVLENLTLALCKWENVEAVCISAPRLRKLTHTTEGVKRHRGDAYRANKFLRGLSDTKNLSLTPYTLKVLTYAEEFIAYLPVFPNLIHLELHVEPMDFACGALLSILQNSPCLKSLNFTEGICLSTHCDETDWRLAPVPPCFSTQLKTIKICNFCGTEGELHVVKNLLKDATILEKMVISCSLVKFSGGSRRRRESGDQTQSLCSPTMEVVPRRRAIRETKEITDVSPLARNAKNQKLNDEQNTDRISNLPNAILLRILTSLLTKDAVKTSILSKRWQYLWMSITDLMFEEEGPNKSENRVLFMNFVERVLVLRDSSDLTQFGLLCDVLHDASRINAWISAAGWPIDFAYGTLGNVIQKLPCVNSLKFEAGICLSTYSEESEWRLDPVPPCFLTHLKTINIRKFSGTKGELHVVKFLLENALILERMDISCSLEKFSGGPGRQMEVRDQLLMLPRRSKKCAIDFS</sequence>
<gene>
    <name evidence="2" type="ORF">FSB_LOCUS55327</name>
</gene>
<dbReference type="CDD" id="cd22160">
    <property type="entry name" value="F-box_AtFBL13-like"/>
    <property type="match status" value="2"/>
</dbReference>
<evidence type="ECO:0000313" key="2">
    <source>
        <dbReference type="EMBL" id="SPD27445.1"/>
    </source>
</evidence>
<dbReference type="InterPro" id="IPR032675">
    <property type="entry name" value="LRR_dom_sf"/>
</dbReference>
<dbReference type="PANTHER" id="PTHR31900:SF30">
    <property type="entry name" value="SUPERFAMILY PROTEIN, PUTATIVE-RELATED"/>
    <property type="match status" value="1"/>
</dbReference>
<proteinExistence type="predicted"/>
<feature type="domain" description="F-box" evidence="1">
    <location>
        <begin position="440"/>
        <end position="488"/>
    </location>
</feature>
<dbReference type="SMART" id="SM00579">
    <property type="entry name" value="FBD"/>
    <property type="match status" value="2"/>
</dbReference>
<feature type="domain" description="F-box" evidence="1">
    <location>
        <begin position="17"/>
        <end position="73"/>
    </location>
</feature>